<dbReference type="InterPro" id="IPR004467">
    <property type="entry name" value="Or_phspho_trans_dom"/>
</dbReference>
<dbReference type="GO" id="GO:0019856">
    <property type="term" value="P:pyrimidine nucleobase biosynthetic process"/>
    <property type="evidence" value="ECO:0007669"/>
    <property type="project" value="TreeGrafter"/>
</dbReference>
<reference evidence="8 9" key="1">
    <citation type="submission" date="2019-03" db="EMBL/GenBank/DDBJ databases">
        <title>Deep-cultivation of Planctomycetes and their phenomic and genomic characterization uncovers novel biology.</title>
        <authorList>
            <person name="Wiegand S."/>
            <person name="Jogler M."/>
            <person name="Boedeker C."/>
            <person name="Pinto D."/>
            <person name="Vollmers J."/>
            <person name="Rivas-Marin E."/>
            <person name="Kohn T."/>
            <person name="Peeters S.H."/>
            <person name="Heuer A."/>
            <person name="Rast P."/>
            <person name="Oberbeckmann S."/>
            <person name="Bunk B."/>
            <person name="Jeske O."/>
            <person name="Meyerdierks A."/>
            <person name="Storesund J.E."/>
            <person name="Kallscheuer N."/>
            <person name="Luecker S."/>
            <person name="Lage O.M."/>
            <person name="Pohl T."/>
            <person name="Merkel B.J."/>
            <person name="Hornburger P."/>
            <person name="Mueller R.-W."/>
            <person name="Bruemmer F."/>
            <person name="Labrenz M."/>
            <person name="Spormann A.M."/>
            <person name="Op den Camp H."/>
            <person name="Overmann J."/>
            <person name="Amann R."/>
            <person name="Jetten M.S.M."/>
            <person name="Mascher T."/>
            <person name="Medema M.H."/>
            <person name="Devos D.P."/>
            <person name="Kaster A.-K."/>
            <person name="Ovreas L."/>
            <person name="Rohde M."/>
            <person name="Galperin M.Y."/>
            <person name="Jogler C."/>
        </authorList>
    </citation>
    <scope>NUCLEOTIDE SEQUENCE [LARGE SCALE GENOMIC DNA]</scope>
    <source>
        <strain evidence="8 9">Enr13</strain>
    </source>
</reference>
<evidence type="ECO:0000256" key="6">
    <source>
        <dbReference type="ARBA" id="ARBA00022975"/>
    </source>
</evidence>
<keyword evidence="4 7" id="KW-0808">Transferase</keyword>
<gene>
    <name evidence="8" type="primary">pyrE_2</name>
    <name evidence="7" type="synonym">pyrE</name>
    <name evidence="8" type="ORF">Enr13x_62540</name>
</gene>
<dbReference type="RefSeq" id="WP_145390467.1">
    <property type="nucleotide sequence ID" value="NZ_CP037423.1"/>
</dbReference>
<dbReference type="InterPro" id="IPR023031">
    <property type="entry name" value="OPRT"/>
</dbReference>
<comment type="catalytic activity">
    <reaction evidence="7">
        <text>orotidine 5'-phosphate + diphosphate = orotate + 5-phospho-alpha-D-ribose 1-diphosphate</text>
        <dbReference type="Rhea" id="RHEA:10380"/>
        <dbReference type="ChEBI" id="CHEBI:30839"/>
        <dbReference type="ChEBI" id="CHEBI:33019"/>
        <dbReference type="ChEBI" id="CHEBI:57538"/>
        <dbReference type="ChEBI" id="CHEBI:58017"/>
        <dbReference type="EC" id="2.4.2.10"/>
    </reaction>
</comment>
<sequence>MTYNKQDLIDLLGSEALQRGEFTLASGKKASYYLDCRRITLHPKGAGLVAAGMLAEIQASGPLPAAVGGMAIGADPITAAIVTVAGQQDLPLKGFMVRKEPKGHGMGKQVEGPVEPGQEVVIVEDVITSGGSALKAVEAAEAFGLKVREVIGIIDRLAGGEAAFAARGLKLKTLTTIRDFGIEPE</sequence>
<dbReference type="FunFam" id="3.40.50.2020:FF:000029">
    <property type="entry name" value="Orotate phosphoribosyltransferase"/>
    <property type="match status" value="1"/>
</dbReference>
<feature type="binding site" evidence="7">
    <location>
        <position position="128"/>
    </location>
    <ligand>
        <name>orotate</name>
        <dbReference type="ChEBI" id="CHEBI:30839"/>
    </ligand>
</feature>
<feature type="binding site" evidence="7">
    <location>
        <position position="104"/>
    </location>
    <ligand>
        <name>5-phospho-alpha-D-ribose 1-diphosphate</name>
        <dbReference type="ChEBI" id="CHEBI:58017"/>
        <note>ligand shared between dimeric partners</note>
    </ligand>
</feature>
<evidence type="ECO:0000256" key="1">
    <source>
        <dbReference type="ARBA" id="ARBA00004889"/>
    </source>
</evidence>
<keyword evidence="6 7" id="KW-0665">Pyrimidine biosynthesis</keyword>
<dbReference type="AlphaFoldDB" id="A0A518HZR7"/>
<dbReference type="PANTHER" id="PTHR19278:SF9">
    <property type="entry name" value="URIDINE 5'-MONOPHOSPHATE SYNTHASE"/>
    <property type="match status" value="1"/>
</dbReference>
<evidence type="ECO:0000256" key="7">
    <source>
        <dbReference type="HAMAP-Rule" id="MF_01208"/>
    </source>
</evidence>
<dbReference type="SUPFAM" id="SSF53271">
    <property type="entry name" value="PRTase-like"/>
    <property type="match status" value="1"/>
</dbReference>
<evidence type="ECO:0000256" key="3">
    <source>
        <dbReference type="ARBA" id="ARBA00022676"/>
    </source>
</evidence>
<evidence type="ECO:0000256" key="2">
    <source>
        <dbReference type="ARBA" id="ARBA00011971"/>
    </source>
</evidence>
<feature type="binding site" evidence="7">
    <location>
        <position position="102"/>
    </location>
    <ligand>
        <name>5-phospho-alpha-D-ribose 1-diphosphate</name>
        <dbReference type="ChEBI" id="CHEBI:58017"/>
        <note>ligand shared between dimeric partners</note>
    </ligand>
</feature>
<keyword evidence="5 7" id="KW-0460">Magnesium</keyword>
<name>A0A518HZR7_9BACT</name>
<evidence type="ECO:0000256" key="5">
    <source>
        <dbReference type="ARBA" id="ARBA00022842"/>
    </source>
</evidence>
<dbReference type="GO" id="GO:0044205">
    <property type="term" value="P:'de novo' UMP biosynthetic process"/>
    <property type="evidence" value="ECO:0007669"/>
    <property type="project" value="UniProtKB-UniRule"/>
</dbReference>
<protein>
    <recommendedName>
        <fullName evidence="2 7">Orotate phosphoribosyltransferase</fullName>
        <shortName evidence="7">OPRT</shortName>
        <shortName evidence="7">OPRTase</shortName>
        <ecNumber evidence="2 7">2.4.2.10</ecNumber>
    </recommendedName>
</protein>
<dbReference type="Proteomes" id="UP000319004">
    <property type="component" value="Chromosome"/>
</dbReference>
<comment type="cofactor">
    <cofactor evidence="7">
        <name>Mg(2+)</name>
        <dbReference type="ChEBI" id="CHEBI:18420"/>
    </cofactor>
</comment>
<feature type="binding site" evidence="7">
    <location>
        <position position="98"/>
    </location>
    <ligand>
        <name>5-phospho-alpha-D-ribose 1-diphosphate</name>
        <dbReference type="ChEBI" id="CHEBI:58017"/>
        <note>ligand shared between dimeric partners</note>
    </ligand>
</feature>
<proteinExistence type="inferred from homology"/>
<dbReference type="NCBIfam" id="TIGR00336">
    <property type="entry name" value="pyrE"/>
    <property type="match status" value="1"/>
</dbReference>
<evidence type="ECO:0000313" key="9">
    <source>
        <dbReference type="Proteomes" id="UP000319004"/>
    </source>
</evidence>
<feature type="binding site" evidence="7">
    <location>
        <position position="156"/>
    </location>
    <ligand>
        <name>orotate</name>
        <dbReference type="ChEBI" id="CHEBI:30839"/>
    </ligand>
</feature>
<comment type="function">
    <text evidence="7">Catalyzes the transfer of a ribosyl phosphate group from 5-phosphoribose 1-diphosphate to orotate, leading to the formation of orotidine monophosphate (OMP).</text>
</comment>
<dbReference type="EC" id="2.4.2.10" evidence="2 7"/>
<comment type="pathway">
    <text evidence="1 7">Pyrimidine metabolism; UMP biosynthesis via de novo pathway; UMP from orotate: step 1/2.</text>
</comment>
<comment type="caution">
    <text evidence="7">Lacks conserved residue(s) required for the propagation of feature annotation.</text>
</comment>
<accession>A0A518HZR7</accession>
<dbReference type="UniPathway" id="UPA00070">
    <property type="reaction ID" value="UER00119"/>
</dbReference>
<organism evidence="8 9">
    <name type="scientific">Stieleria neptunia</name>
    <dbReference type="NCBI Taxonomy" id="2527979"/>
    <lineage>
        <taxon>Bacteria</taxon>
        <taxon>Pseudomonadati</taxon>
        <taxon>Planctomycetota</taxon>
        <taxon>Planctomycetia</taxon>
        <taxon>Pirellulales</taxon>
        <taxon>Pirellulaceae</taxon>
        <taxon>Stieleria</taxon>
    </lineage>
</organism>
<dbReference type="InterPro" id="IPR000836">
    <property type="entry name" value="PRTase_dom"/>
</dbReference>
<dbReference type="CDD" id="cd06223">
    <property type="entry name" value="PRTases_typeI"/>
    <property type="match status" value="1"/>
</dbReference>
<dbReference type="KEGG" id="snep:Enr13x_62540"/>
<feature type="binding site" description="in other chain" evidence="7">
    <location>
        <position position="99"/>
    </location>
    <ligand>
        <name>5-phospho-alpha-D-ribose 1-diphosphate</name>
        <dbReference type="ChEBI" id="CHEBI:58017"/>
        <note>ligand shared between dimeric partners</note>
    </ligand>
</feature>
<keyword evidence="3 7" id="KW-0328">Glycosyltransferase</keyword>
<dbReference type="GO" id="GO:0004588">
    <property type="term" value="F:orotate phosphoribosyltransferase activity"/>
    <property type="evidence" value="ECO:0007669"/>
    <property type="project" value="UniProtKB-UniRule"/>
</dbReference>
<comment type="subunit">
    <text evidence="7">Homodimer.</text>
</comment>
<feature type="binding site" description="in other chain" evidence="7">
    <location>
        <begin position="124"/>
        <end position="132"/>
    </location>
    <ligand>
        <name>5-phospho-alpha-D-ribose 1-diphosphate</name>
        <dbReference type="ChEBI" id="CHEBI:58017"/>
        <note>ligand shared between dimeric partners</note>
    </ligand>
</feature>
<dbReference type="HAMAP" id="MF_01208">
    <property type="entry name" value="PyrE"/>
    <property type="match status" value="1"/>
</dbReference>
<keyword evidence="9" id="KW-1185">Reference proteome</keyword>
<dbReference type="OrthoDB" id="4213751at2"/>
<dbReference type="InterPro" id="IPR029057">
    <property type="entry name" value="PRTase-like"/>
</dbReference>
<comment type="similarity">
    <text evidence="7">Belongs to the purine/pyrimidine phosphoribosyltransferase family. PyrE subfamily.</text>
</comment>
<dbReference type="EMBL" id="CP037423">
    <property type="protein sequence ID" value="QDV46345.1"/>
    <property type="molecule type" value="Genomic_DNA"/>
</dbReference>
<dbReference type="PANTHER" id="PTHR19278">
    <property type="entry name" value="OROTATE PHOSPHORIBOSYLTRANSFERASE"/>
    <property type="match status" value="1"/>
</dbReference>
<dbReference type="GO" id="GO:0000287">
    <property type="term" value="F:magnesium ion binding"/>
    <property type="evidence" value="ECO:0007669"/>
    <property type="project" value="UniProtKB-UniRule"/>
</dbReference>
<evidence type="ECO:0000313" key="8">
    <source>
        <dbReference type="EMBL" id="QDV46345.1"/>
    </source>
</evidence>
<evidence type="ECO:0000256" key="4">
    <source>
        <dbReference type="ARBA" id="ARBA00022679"/>
    </source>
</evidence>
<dbReference type="Gene3D" id="3.40.50.2020">
    <property type="match status" value="1"/>
</dbReference>